<reference evidence="1 2" key="1">
    <citation type="submission" date="2023-03" db="EMBL/GenBank/DDBJ databases">
        <title>Host association and intracellularity evolved multiple times independently in the Rickettsiales.</title>
        <authorList>
            <person name="Castelli M."/>
            <person name="Nardi T."/>
            <person name="Gammuto L."/>
            <person name="Bellinzona G."/>
            <person name="Sabaneyeva E."/>
            <person name="Potekhin A."/>
            <person name="Serra V."/>
            <person name="Petroni G."/>
            <person name="Sassera D."/>
        </authorList>
    </citation>
    <scope>NUCLEOTIDE SEQUENCE [LARGE SCALE GENOMIC DNA]</scope>
    <source>
        <strain evidence="1 2">Sr 2-6</strain>
    </source>
</reference>
<accession>A0ABU5NCF1</accession>
<dbReference type="RefSeq" id="WP_322776755.1">
    <property type="nucleotide sequence ID" value="NZ_JARJFB010000053.1"/>
</dbReference>
<gene>
    <name evidence="1" type="ORF">Megvenef_00827</name>
</gene>
<dbReference type="Proteomes" id="UP001291687">
    <property type="component" value="Unassembled WGS sequence"/>
</dbReference>
<dbReference type="EMBL" id="JARJFB010000053">
    <property type="protein sequence ID" value="MEA0970858.1"/>
    <property type="molecule type" value="Genomic_DNA"/>
</dbReference>
<dbReference type="PANTHER" id="PTHR30441:SF4">
    <property type="entry name" value="PROTEIN ASMA"/>
    <property type="match status" value="1"/>
</dbReference>
<evidence type="ECO:0000313" key="2">
    <source>
        <dbReference type="Proteomes" id="UP001291687"/>
    </source>
</evidence>
<name>A0ABU5NCF1_9RICK</name>
<organism evidence="1 2">
    <name type="scientific">Candidatus Megaera venefica</name>
    <dbReference type="NCBI Taxonomy" id="2055910"/>
    <lineage>
        <taxon>Bacteria</taxon>
        <taxon>Pseudomonadati</taxon>
        <taxon>Pseudomonadota</taxon>
        <taxon>Alphaproteobacteria</taxon>
        <taxon>Rickettsiales</taxon>
        <taxon>Rickettsiaceae</taxon>
        <taxon>Candidatus Megaera</taxon>
    </lineage>
</organism>
<dbReference type="PANTHER" id="PTHR30441">
    <property type="entry name" value="DUF748 DOMAIN-CONTAINING PROTEIN"/>
    <property type="match status" value="1"/>
</dbReference>
<dbReference type="InterPro" id="IPR052894">
    <property type="entry name" value="AsmA-related"/>
</dbReference>
<keyword evidence="2" id="KW-1185">Reference proteome</keyword>
<protein>
    <submittedName>
        <fullName evidence="1">AsmA-like domain containing protein</fullName>
    </submittedName>
</protein>
<sequence length="866" mass="96342">MKKLLISLVIISLIITGVVSASIAFTDFTRVYQEFVKSTRIDVATLEANNFRVIKFPVPYLVIDEVKQDGKVALKDIKIEFLLSSLFRFKPEISELTIGEVVVHLNNDDVNFLSHSEFISELILKNALSVKAKVNKLTFVESDNDIPLIIDNLNFSSGNKGANFEGVIDNVGHINGSFENSADNTVVFKLDVQDTSYDFKLNEIYKNGVFEGGDAELKTTNLSSKLAKLVPDFSNIESYLNSNEEVKINFGIKPIKQGLIIDSLIISSDSLQGKGDIKMSKDPAFVSEINIEFTKLDLVNWLKSKKDGAVVVGTTRFGANNRMDFSKNNLNVNFVAKAVKIDENNSLSNVNLKVKVESGKFVIQDFSGEVDQDGNFNLSGAIIQNSFRSIFNGKVVLNHKDLNDFAEFFGGKDVRTDKPIPFSLSSDIKFSSVDLSLQNFLIKTQETEVIGSLSSKFIGNSPRTNASIKFTSVNIDENSFPVLSRAVAYVSNLLEDMKDETYLNKFIPIRKISSISSFDITFDHLTLNKKLYENVNFVLDLSPGRVSVEQLYITDGTDWIDTNFTLEAQSIRPSVKIDINNGSIAVDFLSAPAMLALKKKILDNFDLSKIDIVTRFSLARVYQGDFALGRVVFLARNDKNLIDISKFDADLFGGRLQSSGSILLQPYTLNFVYALNSAQIEPISRLLPKDMINSGGVISASGMWSTNGEKLDEQLYNLYTKSNIVAKDITLNNFSIDNFIQVLGDPNYNIGLFDDDLNKTLLLDKTQMSDLQASVELSKGIFTLPSMAFKTKYSIGQGAATFNLYDFNLDISSIFSFYLAKPKYGRSVTDYAPAKMSVTAKGNFFNPKKEAKTEDLKEVLKARNLK</sequence>
<comment type="caution">
    <text evidence="1">The sequence shown here is derived from an EMBL/GenBank/DDBJ whole genome shotgun (WGS) entry which is preliminary data.</text>
</comment>
<proteinExistence type="predicted"/>
<evidence type="ECO:0000313" key="1">
    <source>
        <dbReference type="EMBL" id="MEA0970858.1"/>
    </source>
</evidence>